<proteinExistence type="predicted"/>
<evidence type="ECO:0000256" key="2">
    <source>
        <dbReference type="SAM" id="SignalP"/>
    </source>
</evidence>
<feature type="compositionally biased region" description="Low complexity" evidence="1">
    <location>
        <begin position="34"/>
        <end position="45"/>
    </location>
</feature>
<dbReference type="PANTHER" id="PTHR39335:SF1">
    <property type="entry name" value="BLL4220 PROTEIN"/>
    <property type="match status" value="1"/>
</dbReference>
<sequence>MNGSAKGVLAAGMAVSWLLTGCGAGAATGEEEPGGPVAATGAPEATESEEQRAALVDGQATLSAADHPVLGLLLTDGEGNTLYLFTEDEGAGPTCVEECAALWEPLRTAAGTEAVPMTAEGVRPELVAAVPRLDGAPQVTYAEWPLYTYTGDAAPGEANGQGADGAWFALDVYGGTITIPAAAPQG</sequence>
<organism evidence="3 4">
    <name type="scientific">Nocardiopsis tropica</name>
    <dbReference type="NCBI Taxonomy" id="109330"/>
    <lineage>
        <taxon>Bacteria</taxon>
        <taxon>Bacillati</taxon>
        <taxon>Actinomycetota</taxon>
        <taxon>Actinomycetes</taxon>
        <taxon>Streptosporangiales</taxon>
        <taxon>Nocardiopsidaceae</taxon>
        <taxon>Nocardiopsis</taxon>
    </lineage>
</organism>
<dbReference type="EMBL" id="JAUUCC010000055">
    <property type="protein sequence ID" value="MEE2052861.1"/>
    <property type="molecule type" value="Genomic_DNA"/>
</dbReference>
<evidence type="ECO:0008006" key="5">
    <source>
        <dbReference type="Google" id="ProtNLM"/>
    </source>
</evidence>
<dbReference type="PANTHER" id="PTHR39335">
    <property type="entry name" value="BLL4220 PROTEIN"/>
    <property type="match status" value="1"/>
</dbReference>
<reference evidence="3 4" key="1">
    <citation type="submission" date="2023-07" db="EMBL/GenBank/DDBJ databases">
        <authorList>
            <person name="Girao M."/>
            <person name="Carvalho M.F."/>
        </authorList>
    </citation>
    <scope>NUCLEOTIDE SEQUENCE [LARGE SCALE GENOMIC DNA]</scope>
    <source>
        <strain evidence="3 4">66/93</strain>
    </source>
</reference>
<dbReference type="InterPro" id="IPR005297">
    <property type="entry name" value="Lipoprotein_repeat"/>
</dbReference>
<name>A0ABU7KU70_9ACTN</name>
<keyword evidence="2" id="KW-0732">Signal</keyword>
<dbReference type="RefSeq" id="WP_330159857.1">
    <property type="nucleotide sequence ID" value="NZ_BAAAJA010000018.1"/>
</dbReference>
<evidence type="ECO:0000256" key="1">
    <source>
        <dbReference type="SAM" id="MobiDB-lite"/>
    </source>
</evidence>
<evidence type="ECO:0000313" key="3">
    <source>
        <dbReference type="EMBL" id="MEE2052861.1"/>
    </source>
</evidence>
<evidence type="ECO:0000313" key="4">
    <source>
        <dbReference type="Proteomes" id="UP001348641"/>
    </source>
</evidence>
<accession>A0ABU7KU70</accession>
<feature type="region of interest" description="Disordered" evidence="1">
    <location>
        <begin position="26"/>
        <end position="47"/>
    </location>
</feature>
<dbReference type="Proteomes" id="UP001348641">
    <property type="component" value="Unassembled WGS sequence"/>
</dbReference>
<comment type="caution">
    <text evidence="3">The sequence shown here is derived from an EMBL/GenBank/DDBJ whole genome shotgun (WGS) entry which is preliminary data.</text>
</comment>
<feature type="chain" id="PRO_5046630661" description="Lipoprotein" evidence="2">
    <location>
        <begin position="27"/>
        <end position="186"/>
    </location>
</feature>
<dbReference type="PROSITE" id="PS51257">
    <property type="entry name" value="PROKAR_LIPOPROTEIN"/>
    <property type="match status" value="1"/>
</dbReference>
<protein>
    <recommendedName>
        <fullName evidence="5">Lipoprotein</fullName>
    </recommendedName>
</protein>
<dbReference type="Pfam" id="PF03640">
    <property type="entry name" value="Lipoprotein_15"/>
    <property type="match status" value="2"/>
</dbReference>
<feature type="signal peptide" evidence="2">
    <location>
        <begin position="1"/>
        <end position="26"/>
    </location>
</feature>
<gene>
    <name evidence="3" type="ORF">Q8A49_20360</name>
</gene>